<evidence type="ECO:0000313" key="1">
    <source>
        <dbReference type="EMBL" id="NEC88397.1"/>
    </source>
</evidence>
<name>A0A6B3BVH9_9ACTN</name>
<organism evidence="1">
    <name type="scientific">Streptomyces sp. SID12501</name>
    <dbReference type="NCBI Taxonomy" id="2706042"/>
    <lineage>
        <taxon>Bacteria</taxon>
        <taxon>Bacillati</taxon>
        <taxon>Actinomycetota</taxon>
        <taxon>Actinomycetes</taxon>
        <taxon>Kitasatosporales</taxon>
        <taxon>Streptomycetaceae</taxon>
        <taxon>Streptomyces</taxon>
    </lineage>
</organism>
<reference evidence="1" key="1">
    <citation type="submission" date="2020-01" db="EMBL/GenBank/DDBJ databases">
        <title>Insect and environment-associated Actinomycetes.</title>
        <authorList>
            <person name="Currrie C."/>
            <person name="Chevrette M."/>
            <person name="Carlson C."/>
            <person name="Stubbendieck R."/>
            <person name="Wendt-Pienkowski E."/>
        </authorList>
    </citation>
    <scope>NUCLEOTIDE SEQUENCE</scope>
    <source>
        <strain evidence="1">SID12501</strain>
    </source>
</reference>
<comment type="caution">
    <text evidence="1">The sequence shown here is derived from an EMBL/GenBank/DDBJ whole genome shotgun (WGS) entry which is preliminary data.</text>
</comment>
<protein>
    <submittedName>
        <fullName evidence="1">Uncharacterized protein</fullName>
    </submittedName>
</protein>
<dbReference type="RefSeq" id="WP_164316508.1">
    <property type="nucleotide sequence ID" value="NZ_JAAGLU010000017.1"/>
</dbReference>
<sequence length="71" mass="7736">MPDLMKAIGSVLPLRHAIEDLRALFDGASFAVIWSSLGREAVVALGYASPAYGLLRFFERRGRANAALEVM</sequence>
<proteinExistence type="predicted"/>
<dbReference type="AlphaFoldDB" id="A0A6B3BVH9"/>
<dbReference type="EMBL" id="JAAGLU010000017">
    <property type="protein sequence ID" value="NEC88397.1"/>
    <property type="molecule type" value="Genomic_DNA"/>
</dbReference>
<gene>
    <name evidence="1" type="ORF">G3I71_21785</name>
</gene>
<accession>A0A6B3BVH9</accession>